<keyword evidence="6" id="KW-0479">Metal-binding</keyword>
<dbReference type="InterPro" id="IPR006046">
    <property type="entry name" value="Alpha_amylase"/>
</dbReference>
<dbReference type="SMART" id="SM00642">
    <property type="entry name" value="Aamy"/>
    <property type="match status" value="1"/>
</dbReference>
<evidence type="ECO:0000256" key="7">
    <source>
        <dbReference type="ARBA" id="ARBA00022801"/>
    </source>
</evidence>
<keyword evidence="7" id="KW-0378">Hydrolase</keyword>
<organism evidence="15 16">
    <name type="scientific">Pseudoscardovia radai</name>
    <dbReference type="NCBI Taxonomy" id="987066"/>
    <lineage>
        <taxon>Bacteria</taxon>
        <taxon>Bacillati</taxon>
        <taxon>Actinomycetota</taxon>
        <taxon>Actinomycetes</taxon>
        <taxon>Bifidobacteriales</taxon>
        <taxon>Bifidobacteriaceae</taxon>
        <taxon>Pseudoscardovia</taxon>
    </lineage>
</organism>
<dbReference type="SUPFAM" id="SSF51011">
    <property type="entry name" value="Glycosyl hydrolase domain"/>
    <property type="match status" value="1"/>
</dbReference>
<feature type="region of interest" description="Disordered" evidence="12">
    <location>
        <begin position="394"/>
        <end position="413"/>
    </location>
</feature>
<comment type="catalytic activity">
    <reaction evidence="1">
        <text>Endohydrolysis of (1-&gt;4)-alpha-D-glucosidic linkages in polysaccharides containing three or more (1-&gt;4)-alpha-linked D-glucose units.</text>
        <dbReference type="EC" id="3.2.1.1"/>
    </reaction>
</comment>
<feature type="signal peptide" evidence="13">
    <location>
        <begin position="1"/>
        <end position="32"/>
    </location>
</feature>
<comment type="cofactor">
    <cofactor evidence="2">
        <name>Ca(2+)</name>
        <dbReference type="ChEBI" id="CHEBI:29108"/>
    </cofactor>
</comment>
<dbReference type="InterPro" id="IPR031319">
    <property type="entry name" value="A-amylase_C"/>
</dbReference>
<evidence type="ECO:0000259" key="14">
    <source>
        <dbReference type="PROSITE" id="PS50835"/>
    </source>
</evidence>
<dbReference type="RefSeq" id="WP_094659837.1">
    <property type="nucleotide sequence ID" value="NZ_MWWR01000001.1"/>
</dbReference>
<comment type="caution">
    <text evidence="15">The sequence shown here is derived from an EMBL/GenBank/DDBJ whole genome shotgun (WGS) entry which is preliminary data.</text>
</comment>
<keyword evidence="16" id="KW-1185">Reference proteome</keyword>
<evidence type="ECO:0000256" key="6">
    <source>
        <dbReference type="ARBA" id="ARBA00022723"/>
    </source>
</evidence>
<dbReference type="Pfam" id="PF00128">
    <property type="entry name" value="Alpha-amylase"/>
    <property type="match status" value="1"/>
</dbReference>
<name>A0A261F391_9BIFI</name>
<dbReference type="GO" id="GO:0005975">
    <property type="term" value="P:carbohydrate metabolic process"/>
    <property type="evidence" value="ECO:0007669"/>
    <property type="project" value="InterPro"/>
</dbReference>
<gene>
    <name evidence="15" type="ORF">PSRA_0015</name>
</gene>
<dbReference type="InterPro" id="IPR008964">
    <property type="entry name" value="Invasin/intimin_cell_adhesion"/>
</dbReference>
<keyword evidence="9" id="KW-0119">Carbohydrate metabolism</keyword>
<dbReference type="Gene3D" id="2.60.40.10">
    <property type="entry name" value="Immunoglobulins"/>
    <property type="match status" value="1"/>
</dbReference>
<dbReference type="SMART" id="SM00409">
    <property type="entry name" value="IG"/>
    <property type="match status" value="6"/>
</dbReference>
<dbReference type="SMART" id="SM00635">
    <property type="entry name" value="BID_2"/>
    <property type="match status" value="10"/>
</dbReference>
<dbReference type="Gene3D" id="2.60.40.1180">
    <property type="entry name" value="Golgi alpha-mannosidase II"/>
    <property type="match status" value="1"/>
</dbReference>
<feature type="chain" id="PRO_5039331652" description="Alpha-amylase" evidence="13">
    <location>
        <begin position="33"/>
        <end position="1774"/>
    </location>
</feature>
<evidence type="ECO:0000256" key="5">
    <source>
        <dbReference type="ARBA" id="ARBA00017303"/>
    </source>
</evidence>
<dbReference type="PROSITE" id="PS50835">
    <property type="entry name" value="IG_LIKE"/>
    <property type="match status" value="1"/>
</dbReference>
<keyword evidence="8" id="KW-0106">Calcium</keyword>
<evidence type="ECO:0000256" key="9">
    <source>
        <dbReference type="ARBA" id="ARBA00023277"/>
    </source>
</evidence>
<dbReference type="InterPro" id="IPR031965">
    <property type="entry name" value="CBM26"/>
</dbReference>
<dbReference type="GO" id="GO:0046872">
    <property type="term" value="F:metal ion binding"/>
    <property type="evidence" value="ECO:0007669"/>
    <property type="project" value="UniProtKB-KW"/>
</dbReference>
<evidence type="ECO:0000256" key="8">
    <source>
        <dbReference type="ARBA" id="ARBA00022837"/>
    </source>
</evidence>
<dbReference type="Pfam" id="PF02368">
    <property type="entry name" value="Big_2"/>
    <property type="match status" value="10"/>
</dbReference>
<keyword evidence="10" id="KW-0326">Glycosidase</keyword>
<feature type="compositionally biased region" description="Polar residues" evidence="12">
    <location>
        <begin position="648"/>
        <end position="678"/>
    </location>
</feature>
<evidence type="ECO:0000256" key="12">
    <source>
        <dbReference type="SAM" id="MobiDB-lite"/>
    </source>
</evidence>
<dbReference type="EC" id="3.2.1.1" evidence="4"/>
<dbReference type="InterPro" id="IPR013780">
    <property type="entry name" value="Glyco_hydro_b"/>
</dbReference>
<dbReference type="Gene3D" id="2.60.40.1080">
    <property type="match status" value="10"/>
</dbReference>
<dbReference type="SUPFAM" id="SSF51445">
    <property type="entry name" value="(Trans)glycosidases"/>
    <property type="match status" value="1"/>
</dbReference>
<dbReference type="Gene3D" id="3.20.20.80">
    <property type="entry name" value="Glycosidases"/>
    <property type="match status" value="1"/>
</dbReference>
<evidence type="ECO:0000256" key="10">
    <source>
        <dbReference type="ARBA" id="ARBA00023295"/>
    </source>
</evidence>
<keyword evidence="13" id="KW-0732">Signal</keyword>
<dbReference type="CDD" id="cd11315">
    <property type="entry name" value="AmyAc_bac1_AmyA"/>
    <property type="match status" value="1"/>
</dbReference>
<evidence type="ECO:0000256" key="2">
    <source>
        <dbReference type="ARBA" id="ARBA00001913"/>
    </source>
</evidence>
<proteinExistence type="inferred from homology"/>
<dbReference type="EMBL" id="MWWR01000001">
    <property type="protein sequence ID" value="OZG53568.1"/>
    <property type="molecule type" value="Genomic_DNA"/>
</dbReference>
<dbReference type="InterPro" id="IPR003343">
    <property type="entry name" value="Big_2"/>
</dbReference>
<dbReference type="InterPro" id="IPR043708">
    <property type="entry name" value="DUF5648"/>
</dbReference>
<dbReference type="Pfam" id="PF18885">
    <property type="entry name" value="DUF5648"/>
    <property type="match status" value="1"/>
</dbReference>
<dbReference type="Proteomes" id="UP000216725">
    <property type="component" value="Unassembled WGS sequence"/>
</dbReference>
<evidence type="ECO:0000256" key="4">
    <source>
        <dbReference type="ARBA" id="ARBA00012595"/>
    </source>
</evidence>
<reference evidence="15 16" key="1">
    <citation type="journal article" date="2017" name="BMC Genomics">
        <title>Comparative genomic and phylogenomic analyses of the Bifidobacteriaceae family.</title>
        <authorList>
            <person name="Lugli G.A."/>
            <person name="Milani C."/>
            <person name="Turroni F."/>
            <person name="Duranti S."/>
            <person name="Mancabelli L."/>
            <person name="Mangifesta M."/>
            <person name="Ferrario C."/>
            <person name="Modesto M."/>
            <person name="Mattarelli P."/>
            <person name="Jiri K."/>
            <person name="van Sinderen D."/>
            <person name="Ventura M."/>
        </authorList>
    </citation>
    <scope>NUCLEOTIDE SEQUENCE [LARGE SCALE GENOMIC DNA]</scope>
    <source>
        <strain evidence="15 16">DSM 24742</strain>
    </source>
</reference>
<feature type="region of interest" description="Disordered" evidence="12">
    <location>
        <begin position="647"/>
        <end position="678"/>
    </location>
</feature>
<comment type="similarity">
    <text evidence="3 11">Belongs to the glycosyl hydrolase 13 family.</text>
</comment>
<evidence type="ECO:0000313" key="15">
    <source>
        <dbReference type="EMBL" id="OZG53568.1"/>
    </source>
</evidence>
<dbReference type="PRINTS" id="PR00110">
    <property type="entry name" value="ALPHAAMYLASE"/>
</dbReference>
<dbReference type="InterPro" id="IPR003599">
    <property type="entry name" value="Ig_sub"/>
</dbReference>
<dbReference type="OrthoDB" id="9806009at2"/>
<evidence type="ECO:0000256" key="1">
    <source>
        <dbReference type="ARBA" id="ARBA00000548"/>
    </source>
</evidence>
<evidence type="ECO:0000313" key="16">
    <source>
        <dbReference type="Proteomes" id="UP000216725"/>
    </source>
</evidence>
<dbReference type="InterPro" id="IPR017853">
    <property type="entry name" value="GH"/>
</dbReference>
<dbReference type="GO" id="GO:0004556">
    <property type="term" value="F:alpha-amylase activity"/>
    <property type="evidence" value="ECO:0007669"/>
    <property type="project" value="UniProtKB-EC"/>
</dbReference>
<protein>
    <recommendedName>
        <fullName evidence="5">Alpha-amylase</fullName>
        <ecNumber evidence="4">3.2.1.1</ecNumber>
    </recommendedName>
</protein>
<dbReference type="InterPro" id="IPR007110">
    <property type="entry name" value="Ig-like_dom"/>
</dbReference>
<dbReference type="Pfam" id="PF16738">
    <property type="entry name" value="CBM26"/>
    <property type="match status" value="1"/>
</dbReference>
<dbReference type="SUPFAM" id="SSF49373">
    <property type="entry name" value="Invasin/intimin cell-adhesion fragments"/>
    <property type="match status" value="10"/>
</dbReference>
<sequence>MGDRNKWRVGVSRRICAFLAALATLFTAGIVAASLPQTQASAATGTSYDRTLGNASFQAARQKYGLAENMREGATLHAFEWSFKTIEENIPDIAAAGYTSVQTEPIQKIKDNRKLGTGNWYLNWYYVYQPVDMSIGNYVVGSEDDFKELCETAHKYGVRIIVDVVANHFTSDFDVIADRWRNKSYFHEDKQISDYNNREDCTQHKLSGLWDLNTQDPTVTQGMADLLKQMVADGADGFRYDAAKHIELPDEVFGGKTSNYWNTILPNGAQYQYGEVLEDANVREADYADLFWNSSTGKGGITDSSFGHEVRNGVQHGSLSASHFTQHNKVTEDKSVNWVESHDNFANGEANIPQELDDEWIMYGWAGITAQKNGMTLFFDRPYKDGGTYGTGGKGTYGNGSGPFTENSKLGDAGDDMWKDPRIVAVNHFRNSMIGENSNVSNCGDDLCLMVERYAGSSAQDGVVVANANGSDKSLAGTSTKLANGTYKDEVTGSTLTVSGGTITSGTVKAKSVAAFSNKTRNPIVSTAEAYPNKGTIPGTSKKITLRAYQATNTTYSVSDGQSGSYKDGDVITIGANASGGDVITVTVKGTAADGSSIEHTYSYVKFGDPTWDPSDGTESPCDKYCVTYLQKNGWNADTYIDAEEPNFTGSRSRVQPTGVTISGDDVSNGTVTRDISTGNDTTRLKATVAPEGASQTVTWSSSDESVASVDSTGTVTMLKAGTATITATTTNSLSASVTVTVTGQVTPVESVSVTPTSLDMLKGDTAQLTATVAPSNATVKRITWSSSDSSVASVDSTGKVTAVKRGTATITATSNNGKTVTVPVTVTSAVNNIIYVTKPSGWSTVYAYVYANGGKTQNAAWPGVALTQMTSDDSCAKSGTYMYEVPDDLAEDSQVIFSDKGSNQYPASRQPGLAYTGGAVTWASGQSSFTDATCTPPTVAVTSVTLNKSALSLTEGDSETLTATVAPSNATDKTITWSSSDSSVATVNNGVVTAVKAGTATITATASNGKSASATVTVKAKTPERIDVTGMTISTDSLELVEGQNGTLTASVAPSNATDKTITWSSSDSSVATVNGGIVTAVKAGTATITAKSSNGKTATCTVTVKAKTPERIDVTGVTISTDSLKLVEGQNGTLTASVTPSNATDKTITWSSSDDSVATVNNGIVTAVKEGGAIIKATASNGKYAQAVVTVKAKAPEIVDVKQIIVQPGTSTLTVGASQQLSAIVLPNNATNKTVTWKSNNASVAIVDQNGLATAVGEGSTQIVATSADGKISSYATVIVSKSQTTVDVTSVTLNKSALDLTEGDSETLTATVAPSNATDKTVTWRSSDSSVATVSANGTVTAVKAGTATITATAGGKSATCTLTVNPATVPVTGVTVSPGSASVTVGQTTQLAAVVAPSNATNKAVSWYSETPSVATVDANGVVTGVREGTARIVAFTSNGVSGAATVTVSAKTTPVVPVTGVTVSPGSASVTVGQTTQLAATVAPSNATDKTVTWYSETPSVATVDANGVVTGVREGTARIVAFTSNGVSGAATVTVSAKTTPVVPVTGVTVSPSRASVTVGQTTQLAAVVAPSNATNKAVTWTVRDPAIATVDTNGVVTALTVGATTVTVTTVDGKKSASALVLVTAKPVVETTVKMERLYNPNSGEHLFSKDQNEIRILTKIGWTDEGYAWTAPTTGTPVRRLYNPNTGEHHYTLDEAEVAGLTKIGWTDEGIGWYSAPASTGIPVYRMYNPNASQFSHHYTTDWNEVDHLYRSGWNREGTGWYGVKA</sequence>
<dbReference type="InterPro" id="IPR006047">
    <property type="entry name" value="GH13_cat_dom"/>
</dbReference>
<evidence type="ECO:0000256" key="13">
    <source>
        <dbReference type="SAM" id="SignalP"/>
    </source>
</evidence>
<dbReference type="InterPro" id="IPR013783">
    <property type="entry name" value="Ig-like_fold"/>
</dbReference>
<evidence type="ECO:0000256" key="11">
    <source>
        <dbReference type="RuleBase" id="RU003615"/>
    </source>
</evidence>
<accession>A0A261F391</accession>
<dbReference type="PANTHER" id="PTHR43447">
    <property type="entry name" value="ALPHA-AMYLASE"/>
    <property type="match status" value="1"/>
</dbReference>
<feature type="domain" description="Ig-like" evidence="14">
    <location>
        <begin position="1024"/>
        <end position="1117"/>
    </location>
</feature>
<evidence type="ECO:0000256" key="3">
    <source>
        <dbReference type="ARBA" id="ARBA00008061"/>
    </source>
</evidence>
<dbReference type="SMART" id="SM00632">
    <property type="entry name" value="Aamy_C"/>
    <property type="match status" value="1"/>
</dbReference>